<evidence type="ECO:0000313" key="2">
    <source>
        <dbReference type="EMBL" id="KAL2489868.1"/>
    </source>
</evidence>
<reference evidence="3" key="1">
    <citation type="submission" date="2024-07" db="EMBL/GenBank/DDBJ databases">
        <title>Two chromosome-level genome assemblies of Korean endemic species Abeliophyllum distichum and Forsythia ovata (Oleaceae).</title>
        <authorList>
            <person name="Jang H."/>
        </authorList>
    </citation>
    <scope>NUCLEOTIDE SEQUENCE [LARGE SCALE GENOMIC DNA]</scope>
</reference>
<organism evidence="2 3">
    <name type="scientific">Forsythia ovata</name>
    <dbReference type="NCBI Taxonomy" id="205694"/>
    <lineage>
        <taxon>Eukaryota</taxon>
        <taxon>Viridiplantae</taxon>
        <taxon>Streptophyta</taxon>
        <taxon>Embryophyta</taxon>
        <taxon>Tracheophyta</taxon>
        <taxon>Spermatophyta</taxon>
        <taxon>Magnoliopsida</taxon>
        <taxon>eudicotyledons</taxon>
        <taxon>Gunneridae</taxon>
        <taxon>Pentapetalae</taxon>
        <taxon>asterids</taxon>
        <taxon>lamiids</taxon>
        <taxon>Lamiales</taxon>
        <taxon>Oleaceae</taxon>
        <taxon>Forsythieae</taxon>
        <taxon>Forsythia</taxon>
    </lineage>
</organism>
<evidence type="ECO:0000313" key="3">
    <source>
        <dbReference type="Proteomes" id="UP001604277"/>
    </source>
</evidence>
<proteinExistence type="predicted"/>
<dbReference type="EMBL" id="JBFOLJ010000012">
    <property type="protein sequence ID" value="KAL2489868.1"/>
    <property type="molecule type" value="Genomic_DNA"/>
</dbReference>
<sequence length="176" mass="19438">MLDTPSIYDRIIVNCDNVLQRNVLNEILLVILSTIATAIFAPGFGVRYNGHGFFGGGVVGGEIAAPSFPSSFPHIFSSKDDLRCLIPCAIDQINKYAFSGGQYSVENHRKYGANLEEYGTGRMLTGEVKKRLIEVLTELVERHRRARAAVTEEMVDAFMALDKWTSGEHKLPTSGE</sequence>
<keyword evidence="1" id="KW-1133">Transmembrane helix</keyword>
<dbReference type="PANTHER" id="PTHR10055:SF1">
    <property type="entry name" value="TRYPTOPHAN--TRNA LIGASE, CYTOPLASMIC"/>
    <property type="match status" value="1"/>
</dbReference>
<dbReference type="PANTHER" id="PTHR10055">
    <property type="entry name" value="TRYPTOPHANYL-TRNA SYNTHETASE"/>
    <property type="match status" value="1"/>
</dbReference>
<dbReference type="SUPFAM" id="SSF52374">
    <property type="entry name" value="Nucleotidylyl transferase"/>
    <property type="match status" value="1"/>
</dbReference>
<feature type="transmembrane region" description="Helical" evidence="1">
    <location>
        <begin position="27"/>
        <end position="46"/>
    </location>
</feature>
<accession>A0ABD1RNB4</accession>
<dbReference type="Gene3D" id="1.10.240.10">
    <property type="entry name" value="Tyrosyl-Transfer RNA Synthetase"/>
    <property type="match status" value="2"/>
</dbReference>
<keyword evidence="1" id="KW-0472">Membrane</keyword>
<comment type="caution">
    <text evidence="2">The sequence shown here is derived from an EMBL/GenBank/DDBJ whole genome shotgun (WGS) entry which is preliminary data.</text>
</comment>
<name>A0ABD1RNB4_9LAMI</name>
<gene>
    <name evidence="2" type="ORF">Fot_43160</name>
</gene>
<keyword evidence="3" id="KW-1185">Reference proteome</keyword>
<protein>
    <submittedName>
        <fullName evidence="2">Uncharacterized protein</fullName>
    </submittedName>
</protein>
<dbReference type="AlphaFoldDB" id="A0ABD1RNB4"/>
<keyword evidence="1" id="KW-0812">Transmembrane</keyword>
<dbReference type="Proteomes" id="UP001604277">
    <property type="component" value="Unassembled WGS sequence"/>
</dbReference>
<evidence type="ECO:0000256" key="1">
    <source>
        <dbReference type="SAM" id="Phobius"/>
    </source>
</evidence>